<keyword evidence="12" id="KW-1185">Reference proteome</keyword>
<evidence type="ECO:0000256" key="2">
    <source>
        <dbReference type="ARBA" id="ARBA00022723"/>
    </source>
</evidence>
<dbReference type="Gene3D" id="4.10.1040.10">
    <property type="entry name" value="DM DNA-binding domain"/>
    <property type="match status" value="1"/>
</dbReference>
<dbReference type="Proteomes" id="UP000593571">
    <property type="component" value="Unassembled WGS sequence"/>
</dbReference>
<dbReference type="InterPro" id="IPR036407">
    <property type="entry name" value="DM_DNA-bd_sf"/>
</dbReference>
<sequence length="417" mass="44471">MHNYILDLGSPASSVQRPCSNALGVCSGCKLASGTVARLGGRWAWPRSLETLPPRQSRECSEKYPKVLRRARQKKKKRTQPPTTLGVACVRASPFCLHLPQQRTRFLRLLLGSFAVGRALPLQQSPDPRGGQSPRSSLWSTMPNDDAFSKPSAPSEAPHAPGAPPQGKAGGFGKAAGALLGSAGTGDGSSGGSGSGASGVGAASKKSPRLPKCARCRNHGYASPLKGHKRFCMWRDCQCKKCNLIAERQRVMAAQVALRRQQAQEEELGISHPIPLPSAAELLVKRENNGSNPCLMIESSGSSQPPPPSTPTTATSEGRMVIQDIPAVTSRGHVENTPDLVSDSTYYSSFYQPSLFPYYNNLYNYPQYSMALATDSTSGDVGSPLGGSPVKNSLRSLPAPYVPGQAGNQWQVRCYPG</sequence>
<evidence type="ECO:0000256" key="7">
    <source>
        <dbReference type="ARBA" id="ARBA00023242"/>
    </source>
</evidence>
<keyword evidence="2 8" id="KW-0479">Metal-binding</keyword>
<dbReference type="GO" id="GO:0000981">
    <property type="term" value="F:DNA-binding transcription factor activity, RNA polymerase II-specific"/>
    <property type="evidence" value="ECO:0007669"/>
    <property type="project" value="TreeGrafter"/>
</dbReference>
<evidence type="ECO:0000256" key="1">
    <source>
        <dbReference type="ARBA" id="ARBA00006834"/>
    </source>
</evidence>
<name>A0A7J8IHE3_ROUAE</name>
<keyword evidence="7 8" id="KW-0539">Nucleus</keyword>
<keyword evidence="3 8" id="KW-0862">Zinc</keyword>
<accession>A0A7J8IHE3</accession>
<dbReference type="AlphaFoldDB" id="A0A7J8IHE3"/>
<feature type="domain" description="DM" evidence="10">
    <location>
        <begin position="213"/>
        <end position="260"/>
    </location>
</feature>
<evidence type="ECO:0000256" key="5">
    <source>
        <dbReference type="ARBA" id="ARBA00023125"/>
    </source>
</evidence>
<protein>
    <submittedName>
        <fullName evidence="11">Doublesex and mab-3 related transcription factor 1</fullName>
    </submittedName>
</protein>
<feature type="compositionally biased region" description="Basic residues" evidence="9">
    <location>
        <begin position="206"/>
        <end position="217"/>
    </location>
</feature>
<dbReference type="PROSITE" id="PS40000">
    <property type="entry name" value="DM_1"/>
    <property type="match status" value="1"/>
</dbReference>
<dbReference type="GO" id="GO:0005634">
    <property type="term" value="C:nucleus"/>
    <property type="evidence" value="ECO:0007669"/>
    <property type="project" value="UniProtKB-SubCell"/>
</dbReference>
<dbReference type="Pfam" id="PF00751">
    <property type="entry name" value="DM"/>
    <property type="match status" value="1"/>
</dbReference>
<organism evidence="11 12">
    <name type="scientific">Rousettus aegyptiacus</name>
    <name type="common">Egyptian fruit bat</name>
    <name type="synonym">Pteropus aegyptiacus</name>
    <dbReference type="NCBI Taxonomy" id="9407"/>
    <lineage>
        <taxon>Eukaryota</taxon>
        <taxon>Metazoa</taxon>
        <taxon>Chordata</taxon>
        <taxon>Craniata</taxon>
        <taxon>Vertebrata</taxon>
        <taxon>Euteleostomi</taxon>
        <taxon>Mammalia</taxon>
        <taxon>Eutheria</taxon>
        <taxon>Laurasiatheria</taxon>
        <taxon>Chiroptera</taxon>
        <taxon>Yinpterochiroptera</taxon>
        <taxon>Pteropodoidea</taxon>
        <taxon>Pteropodidae</taxon>
        <taxon>Rousettinae</taxon>
        <taxon>Rousettus</taxon>
    </lineage>
</organism>
<keyword evidence="4" id="KW-0805">Transcription regulation</keyword>
<evidence type="ECO:0000313" key="12">
    <source>
        <dbReference type="Proteomes" id="UP000593571"/>
    </source>
</evidence>
<dbReference type="GO" id="GO:0007548">
    <property type="term" value="P:sex differentiation"/>
    <property type="evidence" value="ECO:0007669"/>
    <property type="project" value="TreeGrafter"/>
</dbReference>
<dbReference type="InterPro" id="IPR026607">
    <property type="entry name" value="DMRT"/>
</dbReference>
<dbReference type="PROSITE" id="PS50809">
    <property type="entry name" value="DM_2"/>
    <property type="match status" value="1"/>
</dbReference>
<gene>
    <name evidence="11" type="ORF">HJG63_003949</name>
</gene>
<evidence type="ECO:0000256" key="8">
    <source>
        <dbReference type="PROSITE-ProRule" id="PRU00070"/>
    </source>
</evidence>
<dbReference type="Pfam" id="PF12374">
    <property type="entry name" value="Dmrt1"/>
    <property type="match status" value="1"/>
</dbReference>
<dbReference type="InterPro" id="IPR022114">
    <property type="entry name" value="DMRT1-like"/>
</dbReference>
<feature type="region of interest" description="Disordered" evidence="9">
    <location>
        <begin position="121"/>
        <end position="217"/>
    </location>
</feature>
<evidence type="ECO:0000256" key="6">
    <source>
        <dbReference type="ARBA" id="ARBA00023163"/>
    </source>
</evidence>
<dbReference type="EMBL" id="JACASE010000003">
    <property type="protein sequence ID" value="KAF6484027.1"/>
    <property type="molecule type" value="Genomic_DNA"/>
</dbReference>
<evidence type="ECO:0000256" key="4">
    <source>
        <dbReference type="ARBA" id="ARBA00023015"/>
    </source>
</evidence>
<comment type="subcellular location">
    <subcellularLocation>
        <location evidence="8">Nucleus</location>
    </subcellularLocation>
</comment>
<dbReference type="GO" id="GO:0000978">
    <property type="term" value="F:RNA polymerase II cis-regulatory region sequence-specific DNA binding"/>
    <property type="evidence" value="ECO:0007669"/>
    <property type="project" value="TreeGrafter"/>
</dbReference>
<dbReference type="GO" id="GO:0046872">
    <property type="term" value="F:metal ion binding"/>
    <property type="evidence" value="ECO:0007669"/>
    <property type="project" value="UniProtKB-KW"/>
</dbReference>
<evidence type="ECO:0000259" key="10">
    <source>
        <dbReference type="PROSITE" id="PS50809"/>
    </source>
</evidence>
<keyword evidence="5 8" id="KW-0238">DNA-binding</keyword>
<keyword evidence="6" id="KW-0804">Transcription</keyword>
<evidence type="ECO:0000313" key="11">
    <source>
        <dbReference type="EMBL" id="KAF6484027.1"/>
    </source>
</evidence>
<feature type="compositionally biased region" description="Polar residues" evidence="9">
    <location>
        <begin position="133"/>
        <end position="143"/>
    </location>
</feature>
<reference evidence="11 12" key="1">
    <citation type="journal article" date="2020" name="Nature">
        <title>Six reference-quality genomes reveal evolution of bat adaptations.</title>
        <authorList>
            <person name="Jebb D."/>
            <person name="Huang Z."/>
            <person name="Pippel M."/>
            <person name="Hughes G.M."/>
            <person name="Lavrichenko K."/>
            <person name="Devanna P."/>
            <person name="Winkler S."/>
            <person name="Jermiin L.S."/>
            <person name="Skirmuntt E.C."/>
            <person name="Katzourakis A."/>
            <person name="Burkitt-Gray L."/>
            <person name="Ray D.A."/>
            <person name="Sullivan K.A.M."/>
            <person name="Roscito J.G."/>
            <person name="Kirilenko B.M."/>
            <person name="Davalos L.M."/>
            <person name="Corthals A.P."/>
            <person name="Power M.L."/>
            <person name="Jones G."/>
            <person name="Ransome R.D."/>
            <person name="Dechmann D.K.N."/>
            <person name="Locatelli A.G."/>
            <person name="Puechmaille S.J."/>
            <person name="Fedrigo O."/>
            <person name="Jarvis E.D."/>
            <person name="Hiller M."/>
            <person name="Vernes S.C."/>
            <person name="Myers E.W."/>
            <person name="Teeling E.C."/>
        </authorList>
    </citation>
    <scope>NUCLEOTIDE SEQUENCE [LARGE SCALE GENOMIC DNA]</scope>
    <source>
        <strain evidence="11">MRouAeg1</strain>
        <tissue evidence="11">Muscle</tissue>
    </source>
</reference>
<dbReference type="SUPFAM" id="SSF82927">
    <property type="entry name" value="Cysteine-rich DNA binding domain, (DM domain)"/>
    <property type="match status" value="1"/>
</dbReference>
<dbReference type="FunFam" id="4.10.1040.10:FF:000001">
    <property type="entry name" value="doublesex- and mab-3-related transcription factor 1"/>
    <property type="match status" value="1"/>
</dbReference>
<feature type="DNA-binding region" description="DM" evidence="8">
    <location>
        <begin position="213"/>
        <end position="260"/>
    </location>
</feature>
<evidence type="ECO:0000256" key="3">
    <source>
        <dbReference type="ARBA" id="ARBA00022833"/>
    </source>
</evidence>
<comment type="caution">
    <text evidence="11">The sequence shown here is derived from an EMBL/GenBank/DDBJ whole genome shotgun (WGS) entry which is preliminary data.</text>
</comment>
<dbReference type="InterPro" id="IPR001275">
    <property type="entry name" value="DM_DNA-bd"/>
</dbReference>
<feature type="compositionally biased region" description="Gly residues" evidence="9">
    <location>
        <begin position="183"/>
        <end position="199"/>
    </location>
</feature>
<proteinExistence type="inferred from homology"/>
<dbReference type="SMART" id="SM00301">
    <property type="entry name" value="DM"/>
    <property type="match status" value="1"/>
</dbReference>
<dbReference type="GO" id="GO:0008344">
    <property type="term" value="P:adult locomotory behavior"/>
    <property type="evidence" value="ECO:0007669"/>
    <property type="project" value="UniProtKB-ARBA"/>
</dbReference>
<evidence type="ECO:0000256" key="9">
    <source>
        <dbReference type="SAM" id="MobiDB-lite"/>
    </source>
</evidence>
<feature type="region of interest" description="Disordered" evidence="9">
    <location>
        <begin position="296"/>
        <end position="317"/>
    </location>
</feature>
<dbReference type="PANTHER" id="PTHR12322:SF70">
    <property type="entry name" value="DOUBLESEX- AND MAB-3-RELATED TRANSCRIPTION FACTOR 1"/>
    <property type="match status" value="1"/>
</dbReference>
<comment type="similarity">
    <text evidence="1">Belongs to the DMRT family.</text>
</comment>
<dbReference type="PANTHER" id="PTHR12322">
    <property type="entry name" value="DOUBLESEX AND MAB-3 RELATED TRANSCRIPTION FACTOR DMRT"/>
    <property type="match status" value="1"/>
</dbReference>